<proteinExistence type="predicted"/>
<reference evidence="2" key="1">
    <citation type="submission" date="2021-05" db="EMBL/GenBank/DDBJ databases">
        <title>Comparative genomics of three Colletotrichum scovillei strains and genetic complementation revealed genes involved fungal growth and virulence on chili pepper.</title>
        <authorList>
            <person name="Hsieh D.-K."/>
            <person name="Chuang S.-C."/>
            <person name="Chen C.-Y."/>
            <person name="Chao Y.-T."/>
            <person name="Lu M.-Y.J."/>
            <person name="Lee M.-H."/>
            <person name="Shih M.-C."/>
        </authorList>
    </citation>
    <scope>NUCLEOTIDE SEQUENCE</scope>
    <source>
        <strain evidence="2">Coll-153</strain>
    </source>
</reference>
<feature type="region of interest" description="Disordered" evidence="1">
    <location>
        <begin position="90"/>
        <end position="115"/>
    </location>
</feature>
<protein>
    <submittedName>
        <fullName evidence="2">Uncharacterized protein</fullName>
    </submittedName>
</protein>
<gene>
    <name evidence="2" type="ORF">JMJ77_003190</name>
</gene>
<dbReference type="EMBL" id="JAESDN010000012">
    <property type="protein sequence ID" value="KAG7043486.1"/>
    <property type="molecule type" value="Genomic_DNA"/>
</dbReference>
<feature type="compositionally biased region" description="Basic residues" evidence="1">
    <location>
        <begin position="1"/>
        <end position="13"/>
    </location>
</feature>
<accession>A0A9P7QWU1</accession>
<comment type="caution">
    <text evidence="2">The sequence shown here is derived from an EMBL/GenBank/DDBJ whole genome shotgun (WGS) entry which is preliminary data.</text>
</comment>
<evidence type="ECO:0000256" key="1">
    <source>
        <dbReference type="SAM" id="MobiDB-lite"/>
    </source>
</evidence>
<sequence length="115" mass="12576">PKKKKKTKAKKSSQRCASGPVDDVAAPLQHHQTGDIRCNLTIKHPGTRFLSKFHLTKAFPIPSSPSGLCILVARRISANPLLVARVKSSSPWNMLSPPSHTSTKAAARSYHLERT</sequence>
<dbReference type="AlphaFoldDB" id="A0A9P7QWU1"/>
<keyword evidence="3" id="KW-1185">Reference proteome</keyword>
<feature type="non-terminal residue" evidence="2">
    <location>
        <position position="115"/>
    </location>
</feature>
<dbReference type="Proteomes" id="UP000699042">
    <property type="component" value="Unassembled WGS sequence"/>
</dbReference>
<feature type="region of interest" description="Disordered" evidence="1">
    <location>
        <begin position="1"/>
        <end position="24"/>
    </location>
</feature>
<evidence type="ECO:0000313" key="3">
    <source>
        <dbReference type="Proteomes" id="UP000699042"/>
    </source>
</evidence>
<feature type="compositionally biased region" description="Polar residues" evidence="1">
    <location>
        <begin position="90"/>
        <end position="104"/>
    </location>
</feature>
<organism evidence="2 3">
    <name type="scientific">Colletotrichum scovillei</name>
    <dbReference type="NCBI Taxonomy" id="1209932"/>
    <lineage>
        <taxon>Eukaryota</taxon>
        <taxon>Fungi</taxon>
        <taxon>Dikarya</taxon>
        <taxon>Ascomycota</taxon>
        <taxon>Pezizomycotina</taxon>
        <taxon>Sordariomycetes</taxon>
        <taxon>Hypocreomycetidae</taxon>
        <taxon>Glomerellales</taxon>
        <taxon>Glomerellaceae</taxon>
        <taxon>Colletotrichum</taxon>
        <taxon>Colletotrichum acutatum species complex</taxon>
    </lineage>
</organism>
<evidence type="ECO:0000313" key="2">
    <source>
        <dbReference type="EMBL" id="KAG7043486.1"/>
    </source>
</evidence>
<name>A0A9P7QWU1_9PEZI</name>